<reference evidence="9 10" key="1">
    <citation type="submission" date="2019-03" db="EMBL/GenBank/DDBJ databases">
        <title>Genomic Encyclopedia of Type Strains, Phase IV (KMG-V): Genome sequencing to study the core and pangenomes of soil and plant-associated prokaryotes.</title>
        <authorList>
            <person name="Whitman W."/>
        </authorList>
    </citation>
    <scope>NUCLEOTIDE SEQUENCE [LARGE SCALE GENOMIC DNA]</scope>
    <source>
        <strain evidence="9 10">Hc14</strain>
    </source>
</reference>
<feature type="transmembrane region" description="Helical" evidence="7">
    <location>
        <begin position="84"/>
        <end position="110"/>
    </location>
</feature>
<dbReference type="InterPro" id="IPR051393">
    <property type="entry name" value="ABC_transporter_permease"/>
</dbReference>
<comment type="subcellular location">
    <subcellularLocation>
        <location evidence="1 7">Cell membrane</location>
        <topology evidence="1 7">Multi-pass membrane protein</topology>
    </subcellularLocation>
</comment>
<dbReference type="CDD" id="cd06261">
    <property type="entry name" value="TM_PBP2"/>
    <property type="match status" value="1"/>
</dbReference>
<protein>
    <submittedName>
        <fullName evidence="9">Carbohydrate ABC transporter membrane protein 1 (CUT1 family)</fullName>
    </submittedName>
</protein>
<proteinExistence type="inferred from homology"/>
<feature type="transmembrane region" description="Helical" evidence="7">
    <location>
        <begin position="273"/>
        <end position="302"/>
    </location>
</feature>
<feature type="domain" description="ABC transmembrane type-1" evidence="8">
    <location>
        <begin position="85"/>
        <end position="300"/>
    </location>
</feature>
<evidence type="ECO:0000256" key="1">
    <source>
        <dbReference type="ARBA" id="ARBA00004651"/>
    </source>
</evidence>
<keyword evidence="4 7" id="KW-0812">Transmembrane</keyword>
<dbReference type="SUPFAM" id="SSF161098">
    <property type="entry name" value="MetI-like"/>
    <property type="match status" value="1"/>
</dbReference>
<evidence type="ECO:0000256" key="2">
    <source>
        <dbReference type="ARBA" id="ARBA00022448"/>
    </source>
</evidence>
<dbReference type="EMBL" id="SMBH01000012">
    <property type="protein sequence ID" value="TCU13452.1"/>
    <property type="molecule type" value="Genomic_DNA"/>
</dbReference>
<dbReference type="InterPro" id="IPR000515">
    <property type="entry name" value="MetI-like"/>
</dbReference>
<sequence>MDMKTTARTAAPARRDQLSAKHREWIAGYLFVLPDALGLLLFLGVPMGLSLALGLFDVNGFGAYRFVGMANYARMMRDPLFWSAAWVTAAYAVMLVPLLYVSGLGLALLVQKTNRFNAVMRSMFFAPHMVSLVVVALVWQFMVVDKIGVINKITPILGMDGISFLGDPQFALITVVFVSVWFLMGFYMLIFLGGLQDIPEQYYEAAKIDGAGPVARFWYITFPLLKPTSFFVIMVSMVAAVAGAQAFDIIYVMTKGGPANSTSVLIVYIYQQAFAFGAFGYAAAMSSILVVVLMLVTIIFFVMTRGGRFSYE</sequence>
<dbReference type="PANTHER" id="PTHR30193:SF41">
    <property type="entry name" value="DIACETYLCHITOBIOSE UPTAKE SYSTEM PERMEASE PROTEIN NGCF"/>
    <property type="match status" value="1"/>
</dbReference>
<organism evidence="9 10">
    <name type="scientific">Rhizobium sullae</name>
    <name type="common">Rhizobium hedysari</name>
    <dbReference type="NCBI Taxonomy" id="50338"/>
    <lineage>
        <taxon>Bacteria</taxon>
        <taxon>Pseudomonadati</taxon>
        <taxon>Pseudomonadota</taxon>
        <taxon>Alphaproteobacteria</taxon>
        <taxon>Hyphomicrobiales</taxon>
        <taxon>Rhizobiaceae</taxon>
        <taxon>Rhizobium/Agrobacterium group</taxon>
        <taxon>Rhizobium</taxon>
    </lineage>
</organism>
<keyword evidence="6 7" id="KW-0472">Membrane</keyword>
<dbReference type="AlphaFoldDB" id="A0A4R3Q2T0"/>
<keyword evidence="5 7" id="KW-1133">Transmembrane helix</keyword>
<dbReference type="GO" id="GO:0055085">
    <property type="term" value="P:transmembrane transport"/>
    <property type="evidence" value="ECO:0007669"/>
    <property type="project" value="InterPro"/>
</dbReference>
<keyword evidence="2 7" id="KW-0813">Transport</keyword>
<evidence type="ECO:0000256" key="5">
    <source>
        <dbReference type="ARBA" id="ARBA00022989"/>
    </source>
</evidence>
<dbReference type="PANTHER" id="PTHR30193">
    <property type="entry name" value="ABC TRANSPORTER PERMEASE PROTEIN"/>
    <property type="match status" value="1"/>
</dbReference>
<dbReference type="InterPro" id="IPR035906">
    <property type="entry name" value="MetI-like_sf"/>
</dbReference>
<evidence type="ECO:0000313" key="10">
    <source>
        <dbReference type="Proteomes" id="UP000294576"/>
    </source>
</evidence>
<gene>
    <name evidence="9" type="ORF">EV132_112150</name>
</gene>
<evidence type="ECO:0000256" key="4">
    <source>
        <dbReference type="ARBA" id="ARBA00022692"/>
    </source>
</evidence>
<feature type="transmembrane region" description="Helical" evidence="7">
    <location>
        <begin position="122"/>
        <end position="142"/>
    </location>
</feature>
<name>A0A4R3Q2T0_RHISU</name>
<dbReference type="PROSITE" id="PS50928">
    <property type="entry name" value="ABC_TM1"/>
    <property type="match status" value="1"/>
</dbReference>
<dbReference type="Pfam" id="PF00528">
    <property type="entry name" value="BPD_transp_1"/>
    <property type="match status" value="1"/>
</dbReference>
<evidence type="ECO:0000256" key="7">
    <source>
        <dbReference type="RuleBase" id="RU363032"/>
    </source>
</evidence>
<dbReference type="GO" id="GO:0005886">
    <property type="term" value="C:plasma membrane"/>
    <property type="evidence" value="ECO:0007669"/>
    <property type="project" value="UniProtKB-SubCell"/>
</dbReference>
<evidence type="ECO:0000256" key="3">
    <source>
        <dbReference type="ARBA" id="ARBA00022475"/>
    </source>
</evidence>
<feature type="transmembrane region" description="Helical" evidence="7">
    <location>
        <begin position="230"/>
        <end position="253"/>
    </location>
</feature>
<evidence type="ECO:0000259" key="8">
    <source>
        <dbReference type="PROSITE" id="PS50928"/>
    </source>
</evidence>
<comment type="caution">
    <text evidence="9">The sequence shown here is derived from an EMBL/GenBank/DDBJ whole genome shotgun (WGS) entry which is preliminary data.</text>
</comment>
<keyword evidence="3" id="KW-1003">Cell membrane</keyword>
<evidence type="ECO:0000313" key="9">
    <source>
        <dbReference type="EMBL" id="TCU13452.1"/>
    </source>
</evidence>
<dbReference type="Gene3D" id="1.10.3720.10">
    <property type="entry name" value="MetI-like"/>
    <property type="match status" value="1"/>
</dbReference>
<feature type="transmembrane region" description="Helical" evidence="7">
    <location>
        <begin position="170"/>
        <end position="192"/>
    </location>
</feature>
<comment type="similarity">
    <text evidence="7">Belongs to the binding-protein-dependent transport system permease family.</text>
</comment>
<feature type="transmembrane region" description="Helical" evidence="7">
    <location>
        <begin position="25"/>
        <end position="45"/>
    </location>
</feature>
<accession>A0A4R3Q2T0</accession>
<evidence type="ECO:0000256" key="6">
    <source>
        <dbReference type="ARBA" id="ARBA00023136"/>
    </source>
</evidence>
<dbReference type="Proteomes" id="UP000294576">
    <property type="component" value="Unassembled WGS sequence"/>
</dbReference>